<evidence type="ECO:0000256" key="1">
    <source>
        <dbReference type="SAM" id="Phobius"/>
    </source>
</evidence>
<dbReference type="RefSeq" id="WP_230705040.1">
    <property type="nucleotide sequence ID" value="NZ_JAWDIU010000003.1"/>
</dbReference>
<accession>A0ABU3RWG7</accession>
<organism evidence="2 3">
    <name type="scientific">Microbacterium algihabitans</name>
    <dbReference type="NCBI Taxonomy" id="3075992"/>
    <lineage>
        <taxon>Bacteria</taxon>
        <taxon>Bacillati</taxon>
        <taxon>Actinomycetota</taxon>
        <taxon>Actinomycetes</taxon>
        <taxon>Micrococcales</taxon>
        <taxon>Microbacteriaceae</taxon>
        <taxon>Microbacterium</taxon>
    </lineage>
</organism>
<protein>
    <submittedName>
        <fullName evidence="2">Uncharacterized protein</fullName>
    </submittedName>
</protein>
<proteinExistence type="predicted"/>
<feature type="transmembrane region" description="Helical" evidence="1">
    <location>
        <begin position="12"/>
        <end position="30"/>
    </location>
</feature>
<dbReference type="EMBL" id="JAWDIU010000003">
    <property type="protein sequence ID" value="MDU0327228.1"/>
    <property type="molecule type" value="Genomic_DNA"/>
</dbReference>
<keyword evidence="1" id="KW-0472">Membrane</keyword>
<evidence type="ECO:0000313" key="2">
    <source>
        <dbReference type="EMBL" id="MDU0327228.1"/>
    </source>
</evidence>
<keyword evidence="1" id="KW-1133">Transmembrane helix</keyword>
<gene>
    <name evidence="2" type="ORF">RWH43_10725</name>
</gene>
<dbReference type="Proteomes" id="UP001256673">
    <property type="component" value="Unassembled WGS sequence"/>
</dbReference>
<reference evidence="2 3" key="1">
    <citation type="submission" date="2023-09" db="EMBL/GenBank/DDBJ databases">
        <title>Microbacterium fusihabitans sp. nov., Microbacterium phycihabitans sp. nov., and Microbacterium cervinum sp. nov., isolated from dried seaweeds of beach.</title>
        <authorList>
            <person name="Lee S.D."/>
        </authorList>
    </citation>
    <scope>NUCLEOTIDE SEQUENCE [LARGE SCALE GENOMIC DNA]</scope>
    <source>
        <strain evidence="2 3">KSW2-21</strain>
    </source>
</reference>
<sequence length="69" mass="7659">MKRVLGSEALWWWALPVLALGAVICVAVLASNDARGYAWFFLTVCVALIGNCIQQLTAIRRRKRVAAQE</sequence>
<evidence type="ECO:0000313" key="3">
    <source>
        <dbReference type="Proteomes" id="UP001256673"/>
    </source>
</evidence>
<name>A0ABU3RWG7_9MICO</name>
<keyword evidence="3" id="KW-1185">Reference proteome</keyword>
<comment type="caution">
    <text evidence="2">The sequence shown here is derived from an EMBL/GenBank/DDBJ whole genome shotgun (WGS) entry which is preliminary data.</text>
</comment>
<feature type="transmembrane region" description="Helical" evidence="1">
    <location>
        <begin position="36"/>
        <end position="54"/>
    </location>
</feature>
<keyword evidence="1" id="KW-0812">Transmembrane</keyword>